<comment type="caution">
    <text evidence="2">The sequence shown here is derived from an EMBL/GenBank/DDBJ whole genome shotgun (WGS) entry which is preliminary data.</text>
</comment>
<feature type="compositionally biased region" description="Polar residues" evidence="1">
    <location>
        <begin position="75"/>
        <end position="88"/>
    </location>
</feature>
<gene>
    <name evidence="2" type="ORF">M7I_1258</name>
</gene>
<dbReference type="AlphaFoldDB" id="H0EFI2"/>
<sequence>MSQIKKGIRREYSASGVENQRLREKALRELYSKLKLASRAASSGRVGRNGPPRYVGGDDPYPDFKGKVIYDEATGPSQRGSSQKNSPA</sequence>
<protein>
    <submittedName>
        <fullName evidence="2">Uncharacterized protein</fullName>
    </submittedName>
</protein>
<accession>H0EFI2</accession>
<evidence type="ECO:0000313" key="2">
    <source>
        <dbReference type="EMBL" id="EHL02740.1"/>
    </source>
</evidence>
<evidence type="ECO:0000313" key="3">
    <source>
        <dbReference type="Proteomes" id="UP000005446"/>
    </source>
</evidence>
<name>H0EFI2_GLAL7</name>
<organism evidence="2 3">
    <name type="scientific">Glarea lozoyensis (strain ATCC 74030 / MF5533)</name>
    <dbReference type="NCBI Taxonomy" id="1104152"/>
    <lineage>
        <taxon>Eukaryota</taxon>
        <taxon>Fungi</taxon>
        <taxon>Dikarya</taxon>
        <taxon>Ascomycota</taxon>
        <taxon>Pezizomycotina</taxon>
        <taxon>Leotiomycetes</taxon>
        <taxon>Helotiales</taxon>
        <taxon>Helotiaceae</taxon>
        <taxon>Glarea</taxon>
    </lineage>
</organism>
<evidence type="ECO:0000256" key="1">
    <source>
        <dbReference type="SAM" id="MobiDB-lite"/>
    </source>
</evidence>
<feature type="region of interest" description="Disordered" evidence="1">
    <location>
        <begin position="38"/>
        <end position="88"/>
    </location>
</feature>
<dbReference type="HOGENOM" id="CLU_2469289_0_0_1"/>
<reference evidence="2 3" key="1">
    <citation type="journal article" date="2012" name="Eukaryot. Cell">
        <title>Genome sequence of the fungus Glarea lozoyensis: the first genome sequence of a species from the Helotiaceae family.</title>
        <authorList>
            <person name="Youssar L."/>
            <person name="Gruening B.A."/>
            <person name="Erxleben A."/>
            <person name="Guenther S."/>
            <person name="Huettel W."/>
        </authorList>
    </citation>
    <scope>NUCLEOTIDE SEQUENCE [LARGE SCALE GENOMIC DNA]</scope>
    <source>
        <strain evidence="3">ATCC 74030 / MF5533</strain>
    </source>
</reference>
<keyword evidence="3" id="KW-1185">Reference proteome</keyword>
<dbReference type="InParanoid" id="H0EFI2"/>
<proteinExistence type="predicted"/>
<dbReference type="Proteomes" id="UP000005446">
    <property type="component" value="Unassembled WGS sequence"/>
</dbReference>
<dbReference type="EMBL" id="AGUE01000020">
    <property type="protein sequence ID" value="EHL02740.1"/>
    <property type="molecule type" value="Genomic_DNA"/>
</dbReference>